<evidence type="ECO:0000313" key="1">
    <source>
        <dbReference type="EMBL" id="AVE20705.1"/>
    </source>
</evidence>
<keyword evidence="1" id="KW-0614">Plasmid</keyword>
<dbReference type="AlphaFoldDB" id="A0A2L1KEE4"/>
<organism evidence="1">
    <name type="scientific">Pseudomonas aeruginosa</name>
    <dbReference type="NCBI Taxonomy" id="287"/>
    <lineage>
        <taxon>Bacteria</taxon>
        <taxon>Pseudomonadati</taxon>
        <taxon>Pseudomonadota</taxon>
        <taxon>Gammaproteobacteria</taxon>
        <taxon>Pseudomonadales</taxon>
        <taxon>Pseudomonadaceae</taxon>
        <taxon>Pseudomonas</taxon>
    </lineage>
</organism>
<name>A0A2L1KEE4_PSEAI</name>
<dbReference type="EMBL" id="MF344568">
    <property type="protein sequence ID" value="AVE20705.1"/>
    <property type="molecule type" value="Genomic_DNA"/>
</dbReference>
<reference evidence="1" key="1">
    <citation type="submission" date="2017-06" db="EMBL/GenBank/DDBJ databases">
        <title>Complete sequence of p727-IMP from clinical Pseudomonas aeruginosa.</title>
        <authorList>
            <person name="Yuan M."/>
            <person name="Feng J.2nd."/>
            <person name="Zhan Z.3rd."/>
            <person name="Jiang X.4th."/>
            <person name="Zhang D.5th."/>
            <person name="Chen X.6th."/>
            <person name="Zhao X."/>
            <person name="Che J."/>
            <person name="Lu J."/>
            <person name="Xu J."/>
            <person name="Li J."/>
            <person name="Zhou D."/>
        </authorList>
    </citation>
    <scope>NUCLEOTIDE SEQUENCE</scope>
    <source>
        <plasmid evidence="1">p727-IMP</plasmid>
    </source>
</reference>
<geneLocation type="plasmid" evidence="1">
    <name>p727-IMP</name>
</geneLocation>
<protein>
    <submittedName>
        <fullName evidence="1">Uncharacterized protein</fullName>
    </submittedName>
</protein>
<proteinExistence type="predicted"/>
<accession>A0A2L1KEE4</accession>
<sequence>MRAYGQCQKRSDPAIQYPEAQTKAAVWNPYPSYRCRLTFG</sequence>